<accession>A0A1I6LYN3</accession>
<gene>
    <name evidence="1" type="ORF">SAMN05444714_1024</name>
</gene>
<dbReference type="AlphaFoldDB" id="A0A1I6LYN3"/>
<dbReference type="Proteomes" id="UP000198926">
    <property type="component" value="Unassembled WGS sequence"/>
</dbReference>
<name>A0A1I6LYN3_9RHOB</name>
<evidence type="ECO:0000313" key="2">
    <source>
        <dbReference type="Proteomes" id="UP000198926"/>
    </source>
</evidence>
<protein>
    <submittedName>
        <fullName evidence="1">Uncharacterized protein</fullName>
    </submittedName>
</protein>
<keyword evidence="2" id="KW-1185">Reference proteome</keyword>
<organism evidence="1 2">
    <name type="scientific">Yoonia litorea</name>
    <dbReference type="NCBI Taxonomy" id="1123755"/>
    <lineage>
        <taxon>Bacteria</taxon>
        <taxon>Pseudomonadati</taxon>
        <taxon>Pseudomonadota</taxon>
        <taxon>Alphaproteobacteria</taxon>
        <taxon>Rhodobacterales</taxon>
        <taxon>Paracoccaceae</taxon>
        <taxon>Yoonia</taxon>
    </lineage>
</organism>
<dbReference type="OrthoDB" id="7778431at2"/>
<proteinExistence type="predicted"/>
<dbReference type="STRING" id="1123755.SAMN05444714_1024"/>
<dbReference type="EMBL" id="FOZM01000001">
    <property type="protein sequence ID" value="SFS08484.1"/>
    <property type="molecule type" value="Genomic_DNA"/>
</dbReference>
<reference evidence="1 2" key="1">
    <citation type="submission" date="2016-10" db="EMBL/GenBank/DDBJ databases">
        <authorList>
            <person name="de Groot N.N."/>
        </authorList>
    </citation>
    <scope>NUCLEOTIDE SEQUENCE [LARGE SCALE GENOMIC DNA]</scope>
    <source>
        <strain evidence="1 2">DSM 29433</strain>
    </source>
</reference>
<sequence>MTIEKDPDPRGLIREAFRMDGIREAECRSIFLDWALGLPMAVDNHAAIRSLIATYQGTVPADHPMLQVLTAALEGEATPRRRGGRRARLV</sequence>
<evidence type="ECO:0000313" key="1">
    <source>
        <dbReference type="EMBL" id="SFS08484.1"/>
    </source>
</evidence>